<dbReference type="GO" id="GO:0019760">
    <property type="term" value="P:glucosinolate metabolic process"/>
    <property type="evidence" value="ECO:0007669"/>
    <property type="project" value="UniProtKB-ARBA"/>
</dbReference>
<evidence type="ECO:0000259" key="6">
    <source>
        <dbReference type="Pfam" id="PF00144"/>
    </source>
</evidence>
<feature type="domain" description="Methyltransferase type 11" evidence="7">
    <location>
        <begin position="646"/>
        <end position="750"/>
    </location>
</feature>
<dbReference type="Pfam" id="PF24681">
    <property type="entry name" value="Kelch_KLHDC2_KLHL20_DRC7"/>
    <property type="match status" value="1"/>
</dbReference>
<evidence type="ECO:0000259" key="8">
    <source>
        <dbReference type="Pfam" id="PF11954"/>
    </source>
</evidence>
<dbReference type="Pfam" id="PF11954">
    <property type="entry name" value="DUF3471"/>
    <property type="match status" value="1"/>
</dbReference>
<evidence type="ECO:0000313" key="9">
    <source>
        <dbReference type="EMBL" id="KAF4498268.1"/>
    </source>
</evidence>
<dbReference type="PANTHER" id="PTHR47435">
    <property type="entry name" value="KELCH REPEAT PROTEIN (AFU_ORTHOLOGUE AFUA_5G12780)"/>
    <property type="match status" value="1"/>
</dbReference>
<dbReference type="InterPro" id="IPR015915">
    <property type="entry name" value="Kelch-typ_b-propeller"/>
</dbReference>
<keyword evidence="3" id="KW-0408">Iron</keyword>
<proteinExistence type="predicted"/>
<accession>A0A9P5BBL8</accession>
<comment type="pathway">
    <text evidence="1">tRNA modification; wybutosine-tRNA(Phe) biosynthesis.</text>
</comment>
<feature type="compositionally biased region" description="Low complexity" evidence="4">
    <location>
        <begin position="439"/>
        <end position="459"/>
    </location>
</feature>
<dbReference type="Gene3D" id="2.120.10.80">
    <property type="entry name" value="Kelch-type beta propeller"/>
    <property type="match status" value="1"/>
</dbReference>
<dbReference type="Gene3D" id="3.40.710.10">
    <property type="entry name" value="DD-peptidase/beta-lactamase superfamily"/>
    <property type="match status" value="1"/>
</dbReference>
<keyword evidence="2" id="KW-0677">Repeat</keyword>
<dbReference type="InterPro" id="IPR012338">
    <property type="entry name" value="Beta-lactam/transpept-like"/>
</dbReference>
<feature type="domain" description="Peptidase S12 Pab87-related C-terminal" evidence="8">
    <location>
        <begin position="1220"/>
        <end position="1327"/>
    </location>
</feature>
<dbReference type="InterPro" id="IPR013216">
    <property type="entry name" value="Methyltransf_11"/>
</dbReference>
<dbReference type="InterPro" id="IPR001466">
    <property type="entry name" value="Beta-lactam-related"/>
</dbReference>
<evidence type="ECO:0000259" key="7">
    <source>
        <dbReference type="Pfam" id="PF08241"/>
    </source>
</evidence>
<dbReference type="EMBL" id="LUFC02000356">
    <property type="protein sequence ID" value="KAF4498268.1"/>
    <property type="molecule type" value="Genomic_DNA"/>
</dbReference>
<dbReference type="Pfam" id="PF08241">
    <property type="entry name" value="Methyltransf_11"/>
    <property type="match status" value="1"/>
</dbReference>
<dbReference type="InterPro" id="IPR021860">
    <property type="entry name" value="Peptidase_S12_Pab87-rel_C"/>
</dbReference>
<feature type="signal peptide" evidence="5">
    <location>
        <begin position="1"/>
        <end position="26"/>
    </location>
</feature>
<feature type="chain" id="PRO_5040136416" description="Beta-lactamase-related domain-containing protein" evidence="5">
    <location>
        <begin position="27"/>
        <end position="1333"/>
    </location>
</feature>
<dbReference type="Pfam" id="PF00144">
    <property type="entry name" value="Beta-lactamase"/>
    <property type="match status" value="1"/>
</dbReference>
<evidence type="ECO:0000256" key="5">
    <source>
        <dbReference type="SAM" id="SignalP"/>
    </source>
</evidence>
<name>A0A9P5BBL8_9HYPO</name>
<evidence type="ECO:0000256" key="1">
    <source>
        <dbReference type="ARBA" id="ARBA00004797"/>
    </source>
</evidence>
<dbReference type="SUPFAM" id="SSF117281">
    <property type="entry name" value="Kelch motif"/>
    <property type="match status" value="1"/>
</dbReference>
<sequence>MDAPSKLSWIGPFLLLLWLHANDSFGQNDPVKNFCRRWGHQSAVVDRRLYIDGGLINYGGAATSNQSNTFFSYNDLDAVSSGGMPPFYANLSKNDTIPSVNGGMLWEDSINKRLYLYGGEYQGASPQPFNFYSYDILYNEWLSFGSPPQEVQAASYGAGVSIPSRGEAYFYGGWLSNASVQGWSGPPVASNGLIKYEMDSNTWSNDTGPDDTGRAEGTMVYLPVGDGGMLVYFGGAQDLYGNGTLTPQPLDEIFLYDVANAKWYTQKTSGNTPGNRRRFCGGATWAKDRSSYNIYIYGGGGFEPDTTGFDDIYILTIPSFQWIRGPYPTYRNGTGSYPKSMMSCNVIDNAQMLVIGGTYSNATQKVCDVPTIQGAHNMNLGKQNKEDAIWALYQPSLTTYIVPIDIRTAVGGSSTGGATKTTPVSGFDAPDLAVQMERTAASGTRTATRATETSTKKAAPVTHTSKPSSGLGTGAIAGIAVGSAVAFILALGGCGVLIYRRRKHYSQSHGVAAPPPRNDMTMTGAPAAGGWDVHNQVSPLAGIAPSYGGGHTWPAHPPSELTSETRSPDIHSRMSPKNEFHVAHSVHYNIVIQAFRKNGISSLARFQNIRDQAAANVFIPLSEGFIAFENTTVVPTLLSSAHGKVLELGPGPGNQIQRFNQSKVDFIYAIEPNANYEHTLASKVEKHGLTEKYKLVTCGLEDSDILRREGITEGCMDTVLSIQVLCAVEDAKSAAKEAYNLLKPGGCFIFWEHGKSKDTLMGLIQACLNPLWAGFIGCCVTRDIKSAILAAGEWENPEDIEQPQDALDDFGPAIQDLMKLGGTPGLSLSVATKNQPVYHANYGFRNLQNGLPITEQTIFPVCSLAKGVSAAAMGILVDAGIASWEMLVKDATPSFHPNDTHLYNNTTLADIYSHRSGMSSCGNLVGGCEGNILIGKDDCMRVVNHQTLVPAHLGSFAYNSTAYDACDESFKSLSGTSLNDFLQQQVFAELGLRRTFMKPPPSDTDNVTKSYNALDNGTPWCIPGPKLGEDGIGCGSGGLWSSAAELIKLYTCFIQSFNHECQTGQTSTPGSPLKQVSKIMSPHATMLSTERGEVSYGMGWARVQLPNTLGHIGLNGRLMPHGMPVIREGVAHELILYHQGTLPGALASVILIPRTESVVLVMSNSLSLTDVPDWVSQMVLEEIIDVPIKDRTDFIAYAKTSITINLGWYDRITQGLVQGRPQIIKPHKTLESYIGKYVDESRVFSVVVAVEEGVLFWAFQGLDSERYKLTHYDDNTFTWLQPRNDLSRRGRWVLGNDNDPTFWKVEFGVDEHGSVKKVFWRHDPSLDPIVYSR</sequence>
<gene>
    <name evidence="9" type="ORF">FAGAP_5557</name>
</gene>
<dbReference type="Proteomes" id="UP000737391">
    <property type="component" value="Unassembled WGS sequence"/>
</dbReference>
<evidence type="ECO:0008006" key="11">
    <source>
        <dbReference type="Google" id="ProtNLM"/>
    </source>
</evidence>
<evidence type="ECO:0000256" key="4">
    <source>
        <dbReference type="SAM" id="MobiDB-lite"/>
    </source>
</evidence>
<feature type="region of interest" description="Disordered" evidence="4">
    <location>
        <begin position="439"/>
        <end position="468"/>
    </location>
</feature>
<keyword evidence="10" id="KW-1185">Reference proteome</keyword>
<evidence type="ECO:0000256" key="3">
    <source>
        <dbReference type="ARBA" id="ARBA00023004"/>
    </source>
</evidence>
<reference evidence="9" key="1">
    <citation type="submission" date="2020-01" db="EMBL/GenBank/DDBJ databases">
        <title>Identification and distribution of gene clusters putatively required for synthesis of sphingolipid metabolism inhibitors in phylogenetically diverse species of the filamentous fungus Fusarium.</title>
        <authorList>
            <person name="Kim H.-S."/>
            <person name="Busman M."/>
            <person name="Brown D.W."/>
            <person name="Divon H."/>
            <person name="Uhlig S."/>
            <person name="Proctor R.H."/>
        </authorList>
    </citation>
    <scope>NUCLEOTIDE SEQUENCE</scope>
    <source>
        <strain evidence="9">NRRL 31653</strain>
    </source>
</reference>
<dbReference type="CDD" id="cd02440">
    <property type="entry name" value="AdoMet_MTases"/>
    <property type="match status" value="1"/>
</dbReference>
<feature type="domain" description="Beta-lactamase-related" evidence="6">
    <location>
        <begin position="813"/>
        <end position="1167"/>
    </location>
</feature>
<protein>
    <recommendedName>
        <fullName evidence="11">Beta-lactamase-related domain-containing protein</fullName>
    </recommendedName>
</protein>
<dbReference type="SUPFAM" id="SSF56601">
    <property type="entry name" value="beta-lactamase/transpeptidase-like"/>
    <property type="match status" value="1"/>
</dbReference>
<organism evidence="9 10">
    <name type="scientific">Fusarium agapanthi</name>
    <dbReference type="NCBI Taxonomy" id="1803897"/>
    <lineage>
        <taxon>Eukaryota</taxon>
        <taxon>Fungi</taxon>
        <taxon>Dikarya</taxon>
        <taxon>Ascomycota</taxon>
        <taxon>Pezizomycotina</taxon>
        <taxon>Sordariomycetes</taxon>
        <taxon>Hypocreomycetidae</taxon>
        <taxon>Hypocreales</taxon>
        <taxon>Nectriaceae</taxon>
        <taxon>Fusarium</taxon>
        <taxon>Fusarium fujikuroi species complex</taxon>
    </lineage>
</organism>
<dbReference type="CDD" id="cd12087">
    <property type="entry name" value="TM_EGFR-like"/>
    <property type="match status" value="1"/>
</dbReference>
<evidence type="ECO:0000256" key="2">
    <source>
        <dbReference type="ARBA" id="ARBA00022737"/>
    </source>
</evidence>
<dbReference type="PANTHER" id="PTHR47435:SF4">
    <property type="entry name" value="KELCH REPEAT PROTEIN (AFU_ORTHOLOGUE AFUA_5G12780)"/>
    <property type="match status" value="1"/>
</dbReference>
<keyword evidence="5" id="KW-0732">Signal</keyword>
<dbReference type="SUPFAM" id="SSF53335">
    <property type="entry name" value="S-adenosyl-L-methionine-dependent methyltransferases"/>
    <property type="match status" value="1"/>
</dbReference>
<dbReference type="Gene3D" id="3.40.50.150">
    <property type="entry name" value="Vaccinia Virus protein VP39"/>
    <property type="match status" value="1"/>
</dbReference>
<dbReference type="GO" id="GO:0008757">
    <property type="term" value="F:S-adenosylmethionine-dependent methyltransferase activity"/>
    <property type="evidence" value="ECO:0007669"/>
    <property type="project" value="InterPro"/>
</dbReference>
<evidence type="ECO:0000313" key="10">
    <source>
        <dbReference type="Proteomes" id="UP000737391"/>
    </source>
</evidence>
<feature type="region of interest" description="Disordered" evidence="4">
    <location>
        <begin position="555"/>
        <end position="574"/>
    </location>
</feature>
<dbReference type="InterPro" id="IPR029063">
    <property type="entry name" value="SAM-dependent_MTases_sf"/>
</dbReference>
<dbReference type="OrthoDB" id="540004at2759"/>
<comment type="caution">
    <text evidence="9">The sequence shown here is derived from an EMBL/GenBank/DDBJ whole genome shotgun (WGS) entry which is preliminary data.</text>
</comment>